<dbReference type="VEuPathDB" id="VectorBase:ASIC012582"/>
<evidence type="ECO:0000313" key="1">
    <source>
        <dbReference type="EMBL" id="KFB44676.1"/>
    </source>
</evidence>
<evidence type="ECO:0000313" key="3">
    <source>
        <dbReference type="Proteomes" id="UP000030765"/>
    </source>
</evidence>
<dbReference type="AlphaFoldDB" id="A0A084W382"/>
<dbReference type="Proteomes" id="UP000030765">
    <property type="component" value="Unassembled WGS sequence"/>
</dbReference>
<protein>
    <submittedName>
        <fullName evidence="1 2">Uncharacterized protein</fullName>
    </submittedName>
</protein>
<reference evidence="2" key="2">
    <citation type="submission" date="2020-05" db="UniProtKB">
        <authorList>
            <consortium name="EnsemblMetazoa"/>
        </authorList>
    </citation>
    <scope>IDENTIFICATION</scope>
</reference>
<evidence type="ECO:0000313" key="2">
    <source>
        <dbReference type="EnsemblMetazoa" id="ASIC012582-PA"/>
    </source>
</evidence>
<keyword evidence="3" id="KW-1185">Reference proteome</keyword>
<name>A0A084W382_ANOSI</name>
<accession>A0A084W382</accession>
<dbReference type="EMBL" id="KE525281">
    <property type="protein sequence ID" value="KFB44676.1"/>
    <property type="molecule type" value="Genomic_DNA"/>
</dbReference>
<proteinExistence type="predicted"/>
<organism evidence="1">
    <name type="scientific">Anopheles sinensis</name>
    <name type="common">Mosquito</name>
    <dbReference type="NCBI Taxonomy" id="74873"/>
    <lineage>
        <taxon>Eukaryota</taxon>
        <taxon>Metazoa</taxon>
        <taxon>Ecdysozoa</taxon>
        <taxon>Arthropoda</taxon>
        <taxon>Hexapoda</taxon>
        <taxon>Insecta</taxon>
        <taxon>Pterygota</taxon>
        <taxon>Neoptera</taxon>
        <taxon>Endopterygota</taxon>
        <taxon>Diptera</taxon>
        <taxon>Nematocera</taxon>
        <taxon>Culicoidea</taxon>
        <taxon>Culicidae</taxon>
        <taxon>Anophelinae</taxon>
        <taxon>Anopheles</taxon>
    </lineage>
</organism>
<sequence length="74" mass="8030">MGWAKVGISVGKLRGFACVKRKIFQPTDNDDDENAPRKRNPTNGVAERRVTISLFSPPPAFSVECFFGGPACAC</sequence>
<gene>
    <name evidence="1" type="ORF">ZHAS_00012582</name>
</gene>
<dbReference type="EnsemblMetazoa" id="ASIC012582-RA">
    <property type="protein sequence ID" value="ASIC012582-PA"/>
    <property type="gene ID" value="ASIC012582"/>
</dbReference>
<reference evidence="1 3" key="1">
    <citation type="journal article" date="2014" name="BMC Genomics">
        <title>Genome sequence of Anopheles sinensis provides insight into genetics basis of mosquito competence for malaria parasites.</title>
        <authorList>
            <person name="Zhou D."/>
            <person name="Zhang D."/>
            <person name="Ding G."/>
            <person name="Shi L."/>
            <person name="Hou Q."/>
            <person name="Ye Y."/>
            <person name="Xu Y."/>
            <person name="Zhou H."/>
            <person name="Xiong C."/>
            <person name="Li S."/>
            <person name="Yu J."/>
            <person name="Hong S."/>
            <person name="Yu X."/>
            <person name="Zou P."/>
            <person name="Chen C."/>
            <person name="Chang X."/>
            <person name="Wang W."/>
            <person name="Lv Y."/>
            <person name="Sun Y."/>
            <person name="Ma L."/>
            <person name="Shen B."/>
            <person name="Zhu C."/>
        </authorList>
    </citation>
    <scope>NUCLEOTIDE SEQUENCE [LARGE SCALE GENOMIC DNA]</scope>
</reference>
<dbReference type="EMBL" id="ATLV01019857">
    <property type="status" value="NOT_ANNOTATED_CDS"/>
    <property type="molecule type" value="Genomic_DNA"/>
</dbReference>